<dbReference type="EMBL" id="CP038487">
    <property type="protein sequence ID" value="QFZ27993.1"/>
    <property type="molecule type" value="Genomic_DNA"/>
</dbReference>
<evidence type="ECO:0000313" key="1">
    <source>
        <dbReference type="EMBL" id="QFZ27993.1"/>
    </source>
</evidence>
<keyword evidence="2" id="KW-1185">Reference proteome</keyword>
<organism evidence="1 2">
    <name type="scientific">Clavispora lusitaniae</name>
    <name type="common">Candida lusitaniae</name>
    <dbReference type="NCBI Taxonomy" id="36911"/>
    <lineage>
        <taxon>Eukaryota</taxon>
        <taxon>Fungi</taxon>
        <taxon>Dikarya</taxon>
        <taxon>Ascomycota</taxon>
        <taxon>Saccharomycotina</taxon>
        <taxon>Pichiomycetes</taxon>
        <taxon>Metschnikowiaceae</taxon>
        <taxon>Clavispora</taxon>
    </lineage>
</organism>
<reference evidence="2" key="1">
    <citation type="journal article" date="2019" name="MBio">
        <title>Comparative genomics for the elucidation of multidrug resistance (MDR) in Candida lusitaniae.</title>
        <authorList>
            <person name="Kannan A."/>
            <person name="Asner S.A."/>
            <person name="Trachsel E."/>
            <person name="Kelly S."/>
            <person name="Parker J."/>
            <person name="Sanglard D."/>
        </authorList>
    </citation>
    <scope>NUCLEOTIDE SEQUENCE [LARGE SCALE GENOMIC DNA]</scope>
    <source>
        <strain evidence="2">P1</strain>
    </source>
</reference>
<evidence type="ECO:0000313" key="2">
    <source>
        <dbReference type="Proteomes" id="UP000326582"/>
    </source>
</evidence>
<dbReference type="Proteomes" id="UP000326582">
    <property type="component" value="Chromosome 4"/>
</dbReference>
<protein>
    <submittedName>
        <fullName evidence="1">Uncharacterized protein</fullName>
    </submittedName>
</protein>
<sequence length="425" mass="44869">MNIPDGEYDIDLSVLGDEDDSSLALRYGFIPDSMDQTRAMSLFQTDRVCVVEAAVTERPGIKSLPIIFEGQPQRQRPASNGADSFYLTVSDGRAQLRRLSNTVRVNKSRNADKWRGTIAGWRASASQSLDFPDVSGVAAEEERGAKKARSEGRGTPKPVQGAAPPKGAGAPTGAGRRTGAETSSGSAAIRTAAANKTAGSAANVVNSSAANKTTNTGVAAKKGQGQAATRQGAAEAAAEALRNQPAKPESGSSKDMHSGRTSDTRENPSGRQQKQKDAEGERKNGGSTTSGSSLKRDSKKGDAQGLASGPRRSMPKPASKRPPTASNDIISVSDFEDLETSSPPKEHVAQGDMDDDFEDLENQLQEVLESESEQSDFAPIVVQVSEDEPKRAADIASRSAGRKPMSLRELYGGGRNDDMSSSEEE</sequence>
<gene>
    <name evidence="1" type="ORF">EJF14_40015</name>
</gene>
<accession>A0ACD0WKA7</accession>
<proteinExistence type="predicted"/>
<name>A0ACD0WKA7_CLALS</name>